<dbReference type="EMBL" id="FOJT01000002">
    <property type="protein sequence ID" value="SFA85969.1"/>
    <property type="molecule type" value="Genomic_DNA"/>
</dbReference>
<dbReference type="RefSeq" id="WP_091473936.1">
    <property type="nucleotide sequence ID" value="NZ_FOJT01000002.1"/>
</dbReference>
<name>A0A1I0WB74_9FLAO</name>
<evidence type="ECO:0000256" key="3">
    <source>
        <dbReference type="ARBA" id="ARBA00023163"/>
    </source>
</evidence>
<dbReference type="PRINTS" id="PR00032">
    <property type="entry name" value="HTHARAC"/>
</dbReference>
<accession>A0A1I0WB74</accession>
<dbReference type="InterPro" id="IPR009057">
    <property type="entry name" value="Homeodomain-like_sf"/>
</dbReference>
<evidence type="ECO:0000313" key="6">
    <source>
        <dbReference type="Proteomes" id="UP000199604"/>
    </source>
</evidence>
<dbReference type="Gene3D" id="1.10.10.60">
    <property type="entry name" value="Homeodomain-like"/>
    <property type="match status" value="2"/>
</dbReference>
<dbReference type="AlphaFoldDB" id="A0A1I0WB74"/>
<dbReference type="STRING" id="498292.SAMN05660845_0668"/>
<dbReference type="Pfam" id="PF12833">
    <property type="entry name" value="HTH_18"/>
    <property type="match status" value="1"/>
</dbReference>
<reference evidence="6" key="1">
    <citation type="submission" date="2016-10" db="EMBL/GenBank/DDBJ databases">
        <authorList>
            <person name="Varghese N."/>
            <person name="Submissions S."/>
        </authorList>
    </citation>
    <scope>NUCLEOTIDE SEQUENCE [LARGE SCALE GENOMIC DNA]</scope>
    <source>
        <strain evidence="6">DSM 21789</strain>
    </source>
</reference>
<dbReference type="OrthoDB" id="9816011at2"/>
<dbReference type="SMART" id="SM00342">
    <property type="entry name" value="HTH_ARAC"/>
    <property type="match status" value="1"/>
</dbReference>
<keyword evidence="6" id="KW-1185">Reference proteome</keyword>
<dbReference type="PANTHER" id="PTHR40055:SF1">
    <property type="entry name" value="TRANSCRIPTIONAL REGULATOR YGIV-RELATED"/>
    <property type="match status" value="1"/>
</dbReference>
<dbReference type="InterPro" id="IPR029442">
    <property type="entry name" value="GyrI-like"/>
</dbReference>
<dbReference type="InterPro" id="IPR018060">
    <property type="entry name" value="HTH_AraC"/>
</dbReference>
<dbReference type="InterPro" id="IPR020449">
    <property type="entry name" value="Tscrpt_reg_AraC-type_HTH"/>
</dbReference>
<dbReference type="PANTHER" id="PTHR40055">
    <property type="entry name" value="TRANSCRIPTIONAL REGULATOR YGIV-RELATED"/>
    <property type="match status" value="1"/>
</dbReference>
<sequence length="274" mass="31965">MSEFYLKRIYDTQNYIEKNYNKLIAVSELEAISCYSYRNLQRIFFSLFNETIGSYQTRLKVENGYKILLYSKKQISDIAIEVGFSDLQSFSKTFKKYFGISPSLARNNKELLFRDNNFIQSIVYNLDPEIVFIPKKLVNYSSCRTNYINPEIESLWGNFLKNNFDTTNSQYFGVISDDVIITNKAKCNYDACIFTKTLNTKLPIKEIFGGKYAKFIHHGSYDSIEKTYAQIYGGWILDNQLEFSHLPIIENYIKHDSNTSSESDFITEILIPIL</sequence>
<evidence type="ECO:0000259" key="4">
    <source>
        <dbReference type="PROSITE" id="PS01124"/>
    </source>
</evidence>
<dbReference type="SUPFAM" id="SSF46689">
    <property type="entry name" value="Homeodomain-like"/>
    <property type="match status" value="1"/>
</dbReference>
<dbReference type="InterPro" id="IPR010499">
    <property type="entry name" value="AraC_E-bd"/>
</dbReference>
<feature type="domain" description="HTH araC/xylS-type" evidence="4">
    <location>
        <begin position="10"/>
        <end position="108"/>
    </location>
</feature>
<protein>
    <submittedName>
        <fullName evidence="5">AraC family transcriptional regulator</fullName>
    </submittedName>
</protein>
<proteinExistence type="predicted"/>
<evidence type="ECO:0000313" key="5">
    <source>
        <dbReference type="EMBL" id="SFA85969.1"/>
    </source>
</evidence>
<evidence type="ECO:0000256" key="2">
    <source>
        <dbReference type="ARBA" id="ARBA00023125"/>
    </source>
</evidence>
<dbReference type="GO" id="GO:0043565">
    <property type="term" value="F:sequence-specific DNA binding"/>
    <property type="evidence" value="ECO:0007669"/>
    <property type="project" value="InterPro"/>
</dbReference>
<gene>
    <name evidence="5" type="ORF">SAMN05660845_0668</name>
</gene>
<dbReference type="Proteomes" id="UP000199604">
    <property type="component" value="Unassembled WGS sequence"/>
</dbReference>
<dbReference type="Pfam" id="PF06445">
    <property type="entry name" value="GyrI-like"/>
    <property type="match status" value="1"/>
</dbReference>
<dbReference type="SMART" id="SM00871">
    <property type="entry name" value="AraC_E_bind"/>
    <property type="match status" value="1"/>
</dbReference>
<dbReference type="InterPro" id="IPR011256">
    <property type="entry name" value="Reg_factor_effector_dom_sf"/>
</dbReference>
<dbReference type="InterPro" id="IPR050908">
    <property type="entry name" value="SmbC-like"/>
</dbReference>
<dbReference type="GO" id="GO:0003700">
    <property type="term" value="F:DNA-binding transcription factor activity"/>
    <property type="evidence" value="ECO:0007669"/>
    <property type="project" value="InterPro"/>
</dbReference>
<dbReference type="PROSITE" id="PS01124">
    <property type="entry name" value="HTH_ARAC_FAMILY_2"/>
    <property type="match status" value="1"/>
</dbReference>
<evidence type="ECO:0000256" key="1">
    <source>
        <dbReference type="ARBA" id="ARBA00023015"/>
    </source>
</evidence>
<dbReference type="Gene3D" id="3.20.80.10">
    <property type="entry name" value="Regulatory factor, effector binding domain"/>
    <property type="match status" value="1"/>
</dbReference>
<dbReference type="SUPFAM" id="SSF55136">
    <property type="entry name" value="Probable bacterial effector-binding domain"/>
    <property type="match status" value="1"/>
</dbReference>
<keyword evidence="1" id="KW-0805">Transcription regulation</keyword>
<keyword evidence="3" id="KW-0804">Transcription</keyword>
<keyword evidence="2" id="KW-0238">DNA-binding</keyword>
<organism evidence="5 6">
    <name type="scientific">Flavobacterium swingsii</name>
    <dbReference type="NCBI Taxonomy" id="498292"/>
    <lineage>
        <taxon>Bacteria</taxon>
        <taxon>Pseudomonadati</taxon>
        <taxon>Bacteroidota</taxon>
        <taxon>Flavobacteriia</taxon>
        <taxon>Flavobacteriales</taxon>
        <taxon>Flavobacteriaceae</taxon>
        <taxon>Flavobacterium</taxon>
    </lineage>
</organism>